<evidence type="ECO:0008006" key="10">
    <source>
        <dbReference type="Google" id="ProtNLM"/>
    </source>
</evidence>
<evidence type="ECO:0000313" key="8">
    <source>
        <dbReference type="EMBL" id="PIR87027.1"/>
    </source>
</evidence>
<keyword evidence="4" id="KW-0106">Calcium</keyword>
<evidence type="ECO:0000256" key="6">
    <source>
        <dbReference type="SAM" id="MobiDB-lite"/>
    </source>
</evidence>
<dbReference type="SUPFAM" id="SSF103647">
    <property type="entry name" value="TSP type-3 repeat"/>
    <property type="match status" value="1"/>
</dbReference>
<sequence length="342" mass="38438">MEKKETRNSNIETGIAARAAILILFSSFYFLVSAPLAHAQEYGFLERNIWFSQELLFAGETVRIYTVVFNGSEEDVTGTVEFYDQAEKLGEAKFSLAKGEQLRDVWIDWLAKEGEHAITARINGASSAILTKVVDGDRDGDKIGDREDLDNDNDGISDAQEKKDGTDPFKADTDGDGLNDLEDPAPLVFNLKEEKQEQVQKEEKPTLKDTAEVATANVLGVMEGFRERYEQGLEDKKQELRGELDAYKEEDALARQEQSNSRNTSGQRLNEAAGEEFVRLTDSEDGLPKLSGARIVKFLYYGVVSVGLFIFEHKPVFYAVLGLIFLKFIFIIIGKFRKKRYG</sequence>
<protein>
    <recommendedName>
        <fullName evidence="10">CARDB domain-containing protein</fullName>
    </recommendedName>
</protein>
<keyword evidence="5" id="KW-0175">Coiled coil</keyword>
<dbReference type="EMBL" id="PFBD01000020">
    <property type="protein sequence ID" value="PIR87027.1"/>
    <property type="molecule type" value="Genomic_DNA"/>
</dbReference>
<comment type="subcellular location">
    <subcellularLocation>
        <location evidence="1">Secreted</location>
    </subcellularLocation>
</comment>
<feature type="coiled-coil region" evidence="5">
    <location>
        <begin position="230"/>
        <end position="257"/>
    </location>
</feature>
<keyword evidence="2" id="KW-0964">Secreted</keyword>
<evidence type="ECO:0000313" key="9">
    <source>
        <dbReference type="Proteomes" id="UP000229526"/>
    </source>
</evidence>
<evidence type="ECO:0000256" key="7">
    <source>
        <dbReference type="SAM" id="Phobius"/>
    </source>
</evidence>
<dbReference type="AlphaFoldDB" id="A0A2H0UKU5"/>
<proteinExistence type="predicted"/>
<dbReference type="InterPro" id="IPR059100">
    <property type="entry name" value="TSP3_bac"/>
</dbReference>
<dbReference type="Proteomes" id="UP000229526">
    <property type="component" value="Unassembled WGS sequence"/>
</dbReference>
<feature type="transmembrane region" description="Helical" evidence="7">
    <location>
        <begin position="317"/>
        <end position="336"/>
    </location>
</feature>
<feature type="compositionally biased region" description="Acidic residues" evidence="6">
    <location>
        <begin position="174"/>
        <end position="183"/>
    </location>
</feature>
<keyword evidence="3" id="KW-0732">Signal</keyword>
<dbReference type="InterPro" id="IPR028974">
    <property type="entry name" value="TSP_type-3_rpt"/>
</dbReference>
<evidence type="ECO:0000256" key="2">
    <source>
        <dbReference type="ARBA" id="ARBA00022525"/>
    </source>
</evidence>
<dbReference type="Pfam" id="PF18884">
    <property type="entry name" value="TSP3_bac"/>
    <property type="match status" value="1"/>
</dbReference>
<keyword evidence="7" id="KW-0472">Membrane</keyword>
<feature type="compositionally biased region" description="Basic and acidic residues" evidence="6">
    <location>
        <begin position="159"/>
        <end position="173"/>
    </location>
</feature>
<evidence type="ECO:0000256" key="4">
    <source>
        <dbReference type="ARBA" id="ARBA00022837"/>
    </source>
</evidence>
<organism evidence="8 9">
    <name type="scientific">Candidatus Harrisonbacteria bacterium CG10_big_fil_rev_8_21_14_0_10_49_15</name>
    <dbReference type="NCBI Taxonomy" id="1974587"/>
    <lineage>
        <taxon>Bacteria</taxon>
        <taxon>Candidatus Harrisoniibacteriota</taxon>
    </lineage>
</organism>
<reference evidence="9" key="1">
    <citation type="submission" date="2017-09" db="EMBL/GenBank/DDBJ databases">
        <title>Depth-based differentiation of microbial function through sediment-hosted aquifers and enrichment of novel symbionts in the deep terrestrial subsurface.</title>
        <authorList>
            <person name="Probst A.J."/>
            <person name="Ladd B."/>
            <person name="Jarett J.K."/>
            <person name="Geller-Mcgrath D.E."/>
            <person name="Sieber C.M.K."/>
            <person name="Emerson J.B."/>
            <person name="Anantharaman K."/>
            <person name="Thomas B.C."/>
            <person name="Malmstrom R."/>
            <person name="Stieglmeier M."/>
            <person name="Klingl A."/>
            <person name="Woyke T."/>
            <person name="Ryan C.M."/>
            <person name="Banfield J.F."/>
        </authorList>
    </citation>
    <scope>NUCLEOTIDE SEQUENCE [LARGE SCALE GENOMIC DNA]</scope>
</reference>
<keyword evidence="7" id="KW-0812">Transmembrane</keyword>
<gene>
    <name evidence="8" type="ORF">COU11_02240</name>
</gene>
<evidence type="ECO:0000256" key="1">
    <source>
        <dbReference type="ARBA" id="ARBA00004613"/>
    </source>
</evidence>
<dbReference type="GO" id="GO:0005509">
    <property type="term" value="F:calcium ion binding"/>
    <property type="evidence" value="ECO:0007669"/>
    <property type="project" value="InterPro"/>
</dbReference>
<evidence type="ECO:0000256" key="3">
    <source>
        <dbReference type="ARBA" id="ARBA00022729"/>
    </source>
</evidence>
<name>A0A2H0UKU5_9BACT</name>
<dbReference type="Gene3D" id="4.10.1080.10">
    <property type="entry name" value="TSP type-3 repeat"/>
    <property type="match status" value="1"/>
</dbReference>
<feature type="transmembrane region" description="Helical" evidence="7">
    <location>
        <begin position="15"/>
        <end position="37"/>
    </location>
</feature>
<keyword evidence="7" id="KW-1133">Transmembrane helix</keyword>
<comment type="caution">
    <text evidence="8">The sequence shown here is derived from an EMBL/GenBank/DDBJ whole genome shotgun (WGS) entry which is preliminary data.</text>
</comment>
<evidence type="ECO:0000256" key="5">
    <source>
        <dbReference type="SAM" id="Coils"/>
    </source>
</evidence>
<feature type="region of interest" description="Disordered" evidence="6">
    <location>
        <begin position="140"/>
        <end position="184"/>
    </location>
</feature>
<accession>A0A2H0UKU5</accession>